<evidence type="ECO:0000256" key="4">
    <source>
        <dbReference type="ARBA" id="ARBA00022679"/>
    </source>
</evidence>
<feature type="domain" description="Methyltransferase small" evidence="5">
    <location>
        <begin position="148"/>
        <end position="244"/>
    </location>
</feature>
<reference evidence="9" key="1">
    <citation type="journal article" date="2019" name="Int. J. Syst. Evol. Microbiol.">
        <title>The Global Catalogue of Microorganisms (GCM) 10K type strain sequencing project: providing services to taxonomists for standard genome sequencing and annotation.</title>
        <authorList>
            <consortium name="The Broad Institute Genomics Platform"/>
            <consortium name="The Broad Institute Genome Sequencing Center for Infectious Disease"/>
            <person name="Wu L."/>
            <person name="Ma J."/>
        </authorList>
    </citation>
    <scope>NUCLEOTIDE SEQUENCE [LARGE SCALE GENOMIC DNA]</scope>
    <source>
        <strain evidence="9">JCM 17688</strain>
    </source>
</reference>
<keyword evidence="3 8" id="KW-0489">Methyltransferase</keyword>
<dbReference type="RefSeq" id="WP_344991142.1">
    <property type="nucleotide sequence ID" value="NZ_BAABFR010000007.1"/>
</dbReference>
<evidence type="ECO:0000313" key="8">
    <source>
        <dbReference type="EMBL" id="GAA4385714.1"/>
    </source>
</evidence>
<organism evidence="8 9">
    <name type="scientific">Tsukamurella soli</name>
    <dbReference type="NCBI Taxonomy" id="644556"/>
    <lineage>
        <taxon>Bacteria</taxon>
        <taxon>Bacillati</taxon>
        <taxon>Actinomycetota</taxon>
        <taxon>Actinomycetes</taxon>
        <taxon>Mycobacteriales</taxon>
        <taxon>Tsukamurellaceae</taxon>
        <taxon>Tsukamurella</taxon>
    </lineage>
</organism>
<evidence type="ECO:0000256" key="1">
    <source>
        <dbReference type="ARBA" id="ARBA00022490"/>
    </source>
</evidence>
<accession>A0ABP8J636</accession>
<dbReference type="Pfam" id="PF23186">
    <property type="entry name" value="DUF7059"/>
    <property type="match status" value="1"/>
</dbReference>
<dbReference type="Pfam" id="PF25004">
    <property type="entry name" value="DUF7782"/>
    <property type="match status" value="1"/>
</dbReference>
<feature type="domain" description="DUF7059" evidence="6">
    <location>
        <begin position="21"/>
        <end position="99"/>
    </location>
</feature>
<dbReference type="InterPro" id="IPR007848">
    <property type="entry name" value="Small_mtfrase_dom"/>
</dbReference>
<dbReference type="InterPro" id="IPR002052">
    <property type="entry name" value="DNA_methylase_N6_adenine_CS"/>
</dbReference>
<dbReference type="Proteomes" id="UP001500635">
    <property type="component" value="Unassembled WGS sequence"/>
</dbReference>
<evidence type="ECO:0000256" key="2">
    <source>
        <dbReference type="ARBA" id="ARBA00022552"/>
    </source>
</evidence>
<dbReference type="CDD" id="cd02440">
    <property type="entry name" value="AdoMet_MTases"/>
    <property type="match status" value="1"/>
</dbReference>
<dbReference type="PANTHER" id="PTHR47816:SF4">
    <property type="entry name" value="RIBOSOMAL RNA SMALL SUBUNIT METHYLTRANSFERASE C"/>
    <property type="match status" value="1"/>
</dbReference>
<dbReference type="InterPro" id="IPR055487">
    <property type="entry name" value="DUF7059"/>
</dbReference>
<dbReference type="Gene3D" id="3.40.50.150">
    <property type="entry name" value="Vaccinia Virus protein VP39"/>
    <property type="match status" value="1"/>
</dbReference>
<sequence>MPGSDQLTHTCRRLRPVLLTIGFSEAAVRDRLGPSAAGAVMRGEPGPVLTAAEGSDPLDTLIQLFVAHARVDRDDAECALAPVTVDDGIACGLLEDTDADEPEAGVRAALGIRPLDTGDGVTDWLVSDLDGRMRPRPDDPEQVMGVGHASLSLLRATPTDTVGRALDLGTGCGVQAVAVARRAGTVVATDLSERAVRYASASAALSGVDVELRRGPWFLPVRGELFDLIVANPPFVVGAGAVDHIYRDSGLDLDGASELVVRELPDHLAPGGTAAVLASWVHREGEPWPARVSSWLPADGVEAWVLQRDIADPALYVGTWLRDEGLDPRIGPGRAKSDRWLQRFAEAGVTGVGFGFVYVRAAPGPSSVVCEELAQPFDDPLGPEATAHFVRMAYLRRLADDGADLAGVRLRLAPDVALERVSVPDPEGGWSEAVVRVTRMGGPRWSHEIDDLGARLLAGCSGALPLGELVDLLEAVTDVGPLLEPALALATDLFRHGFLELAE</sequence>
<name>A0ABP8J636_9ACTN</name>
<evidence type="ECO:0000259" key="7">
    <source>
        <dbReference type="Pfam" id="PF25004"/>
    </source>
</evidence>
<comment type="caution">
    <text evidence="8">The sequence shown here is derived from an EMBL/GenBank/DDBJ whole genome shotgun (WGS) entry which is preliminary data.</text>
</comment>
<proteinExistence type="predicted"/>
<dbReference type="SUPFAM" id="SSF53335">
    <property type="entry name" value="S-adenosyl-L-methionine-dependent methyltransferases"/>
    <property type="match status" value="1"/>
</dbReference>
<evidence type="ECO:0000259" key="6">
    <source>
        <dbReference type="Pfam" id="PF23186"/>
    </source>
</evidence>
<dbReference type="GO" id="GO:0032259">
    <property type="term" value="P:methylation"/>
    <property type="evidence" value="ECO:0007669"/>
    <property type="project" value="UniProtKB-KW"/>
</dbReference>
<feature type="domain" description="DUF7782" evidence="7">
    <location>
        <begin position="387"/>
        <end position="499"/>
    </location>
</feature>
<dbReference type="InterPro" id="IPR029063">
    <property type="entry name" value="SAM-dependent_MTases_sf"/>
</dbReference>
<dbReference type="PANTHER" id="PTHR47816">
    <property type="entry name" value="RIBOSOMAL RNA SMALL SUBUNIT METHYLTRANSFERASE C"/>
    <property type="match status" value="1"/>
</dbReference>
<evidence type="ECO:0000259" key="5">
    <source>
        <dbReference type="Pfam" id="PF05175"/>
    </source>
</evidence>
<dbReference type="GO" id="GO:0008168">
    <property type="term" value="F:methyltransferase activity"/>
    <property type="evidence" value="ECO:0007669"/>
    <property type="project" value="UniProtKB-KW"/>
</dbReference>
<keyword evidence="2" id="KW-0698">rRNA processing</keyword>
<gene>
    <name evidence="8" type="ORF">GCM10023147_07820</name>
</gene>
<keyword evidence="9" id="KW-1185">Reference proteome</keyword>
<evidence type="ECO:0000313" key="9">
    <source>
        <dbReference type="Proteomes" id="UP001500635"/>
    </source>
</evidence>
<evidence type="ECO:0000256" key="3">
    <source>
        <dbReference type="ARBA" id="ARBA00022603"/>
    </source>
</evidence>
<dbReference type="InterPro" id="IPR056684">
    <property type="entry name" value="DUF7782"/>
</dbReference>
<keyword evidence="1" id="KW-0963">Cytoplasm</keyword>
<dbReference type="EMBL" id="BAABFR010000007">
    <property type="protein sequence ID" value="GAA4385714.1"/>
    <property type="molecule type" value="Genomic_DNA"/>
</dbReference>
<dbReference type="Pfam" id="PF05175">
    <property type="entry name" value="MTS"/>
    <property type="match status" value="1"/>
</dbReference>
<dbReference type="PROSITE" id="PS00092">
    <property type="entry name" value="N6_MTASE"/>
    <property type="match status" value="1"/>
</dbReference>
<protein>
    <submittedName>
        <fullName evidence="8">Methyltransferase</fullName>
    </submittedName>
</protein>
<dbReference type="InterPro" id="IPR046977">
    <property type="entry name" value="RsmC/RlmG"/>
</dbReference>
<keyword evidence="4" id="KW-0808">Transferase</keyword>